<dbReference type="OrthoDB" id="3690688at2"/>
<organism evidence="1 2">
    <name type="scientific">Herbihabitans rhizosphaerae</name>
    <dbReference type="NCBI Taxonomy" id="1872711"/>
    <lineage>
        <taxon>Bacteria</taxon>
        <taxon>Bacillati</taxon>
        <taxon>Actinomycetota</taxon>
        <taxon>Actinomycetes</taxon>
        <taxon>Pseudonocardiales</taxon>
        <taxon>Pseudonocardiaceae</taxon>
        <taxon>Herbihabitans</taxon>
    </lineage>
</organism>
<reference evidence="1 2" key="1">
    <citation type="submission" date="2019-02" db="EMBL/GenBank/DDBJ databases">
        <title>Genomic Encyclopedia of Type Strains, Phase IV (KMG-IV): sequencing the most valuable type-strain genomes for metagenomic binning, comparative biology and taxonomic classification.</title>
        <authorList>
            <person name="Goeker M."/>
        </authorList>
    </citation>
    <scope>NUCLEOTIDE SEQUENCE [LARGE SCALE GENOMIC DNA]</scope>
    <source>
        <strain evidence="1 2">DSM 101727</strain>
    </source>
</reference>
<accession>A0A4Q7KYB6</accession>
<sequence>MAIQPVAPDDRVRRDLSQTLRTGPFPAALHLAIEASGLTLDQIQAWLTERGAKVSVPTLSYWRRGRSRPERAGSLRAVHLLEELFELPPDSLVQLLGPRRPRGRWLGHAPGAIDTQSLFDLPRTDLLAGVEASINVLTRMSTHITVTVGADRRTTSIRMRQLVRANVERVSRCTVMYVADDQPAHPPVVADVRFCRLGRVRIDRSVGVIVAELILDRMLGQGEPALLEYEWRFSSGTAMEYYEHRFHEPIREYALQVRFDPSQVPAQCYRYDRTGVAAPEENRRELWIGGSDTALLAEWDLPAGIVGMRWHWPPGFTD</sequence>
<gene>
    <name evidence="1" type="ORF">EV193_103349</name>
</gene>
<comment type="caution">
    <text evidence="1">The sequence shown here is derived from an EMBL/GenBank/DDBJ whole genome shotgun (WGS) entry which is preliminary data.</text>
</comment>
<proteinExistence type="predicted"/>
<dbReference type="Proteomes" id="UP000294257">
    <property type="component" value="Unassembled WGS sequence"/>
</dbReference>
<dbReference type="AlphaFoldDB" id="A0A4Q7KYB6"/>
<keyword evidence="2" id="KW-1185">Reference proteome</keyword>
<dbReference type="RefSeq" id="WP_130344002.1">
    <property type="nucleotide sequence ID" value="NZ_SGWQ01000003.1"/>
</dbReference>
<evidence type="ECO:0000313" key="1">
    <source>
        <dbReference type="EMBL" id="RZS41031.1"/>
    </source>
</evidence>
<protein>
    <submittedName>
        <fullName evidence="1">Uncharacterized protein</fullName>
    </submittedName>
</protein>
<dbReference type="EMBL" id="SGWQ01000003">
    <property type="protein sequence ID" value="RZS41031.1"/>
    <property type="molecule type" value="Genomic_DNA"/>
</dbReference>
<evidence type="ECO:0000313" key="2">
    <source>
        <dbReference type="Proteomes" id="UP000294257"/>
    </source>
</evidence>
<name>A0A4Q7KYB6_9PSEU</name>